<dbReference type="KEGG" id="aue:C5O00_14430"/>
<dbReference type="AlphaFoldDB" id="A0A2S0I036"/>
<accession>A0A2S0I036</accession>
<dbReference type="EMBL" id="CP027062">
    <property type="protein sequence ID" value="AVI52287.1"/>
    <property type="molecule type" value="Genomic_DNA"/>
</dbReference>
<organism evidence="1 2">
    <name type="scientific">Pukyongia salina</name>
    <dbReference type="NCBI Taxonomy" id="2094025"/>
    <lineage>
        <taxon>Bacteria</taxon>
        <taxon>Pseudomonadati</taxon>
        <taxon>Bacteroidota</taxon>
        <taxon>Flavobacteriia</taxon>
        <taxon>Flavobacteriales</taxon>
        <taxon>Flavobacteriaceae</taxon>
        <taxon>Pukyongia</taxon>
    </lineage>
</organism>
<sequence length="190" mass="22569">MDEKPELYFPRDIEWREWLHVNHTQFTQGVYLIFYKLEVGIPTMRWEEAVKVALCYGWIDSTVKSIGEGKRRQYFCPRNPRSTWSKLNKQYIDELEADGLIHESGWKIIQLAKEKGTWSAMDDVENLVIPEELKLAFEADPKAFENYNGFAPGYKKSYLSWLFQAKRPETREKRIKEIIRLCKANIKSRQ</sequence>
<reference evidence="1 2" key="1">
    <citation type="submission" date="2018-02" db="EMBL/GenBank/DDBJ databases">
        <title>Genomic analysis of the strain RR4-38 isolated from a seawater recirculating aquaculture system.</title>
        <authorList>
            <person name="Kim Y.-S."/>
            <person name="Jang Y.H."/>
            <person name="Kim K.-H."/>
        </authorList>
    </citation>
    <scope>NUCLEOTIDE SEQUENCE [LARGE SCALE GENOMIC DNA]</scope>
    <source>
        <strain evidence="1 2">RR4-38</strain>
    </source>
</reference>
<proteinExistence type="predicted"/>
<name>A0A2S0I036_9FLAO</name>
<evidence type="ECO:0000313" key="2">
    <source>
        <dbReference type="Proteomes" id="UP000238442"/>
    </source>
</evidence>
<evidence type="ECO:0000313" key="1">
    <source>
        <dbReference type="EMBL" id="AVI52287.1"/>
    </source>
</evidence>
<keyword evidence="2" id="KW-1185">Reference proteome</keyword>
<dbReference type="Pfam" id="PF13376">
    <property type="entry name" value="OmdA"/>
    <property type="match status" value="1"/>
</dbReference>
<protein>
    <submittedName>
        <fullName evidence="1">Uncharacterized protein</fullName>
    </submittedName>
</protein>
<dbReference type="OrthoDB" id="9796999at2"/>
<dbReference type="RefSeq" id="WP_105217526.1">
    <property type="nucleotide sequence ID" value="NZ_CP027062.1"/>
</dbReference>
<dbReference type="Proteomes" id="UP000238442">
    <property type="component" value="Chromosome"/>
</dbReference>
<gene>
    <name evidence="1" type="ORF">C5O00_14430</name>
</gene>